<name>A0AA35VXN5_GEOBA</name>
<evidence type="ECO:0000313" key="2">
    <source>
        <dbReference type="Proteomes" id="UP001174909"/>
    </source>
</evidence>
<protein>
    <submittedName>
        <fullName evidence="1">Uncharacterized protein</fullName>
    </submittedName>
</protein>
<keyword evidence="2" id="KW-1185">Reference proteome</keyword>
<gene>
    <name evidence="1" type="ORF">GBAR_LOCUS2140</name>
</gene>
<dbReference type="Proteomes" id="UP001174909">
    <property type="component" value="Unassembled WGS sequence"/>
</dbReference>
<organism evidence="1 2">
    <name type="scientific">Geodia barretti</name>
    <name type="common">Barrett's horny sponge</name>
    <dbReference type="NCBI Taxonomy" id="519541"/>
    <lineage>
        <taxon>Eukaryota</taxon>
        <taxon>Metazoa</taxon>
        <taxon>Porifera</taxon>
        <taxon>Demospongiae</taxon>
        <taxon>Heteroscleromorpha</taxon>
        <taxon>Tetractinellida</taxon>
        <taxon>Astrophorina</taxon>
        <taxon>Geodiidae</taxon>
        <taxon>Geodia</taxon>
    </lineage>
</organism>
<evidence type="ECO:0000313" key="1">
    <source>
        <dbReference type="EMBL" id="CAI7997392.1"/>
    </source>
</evidence>
<proteinExistence type="predicted"/>
<reference evidence="1" key="1">
    <citation type="submission" date="2023-03" db="EMBL/GenBank/DDBJ databases">
        <authorList>
            <person name="Steffen K."/>
            <person name="Cardenas P."/>
        </authorList>
    </citation>
    <scope>NUCLEOTIDE SEQUENCE</scope>
</reference>
<comment type="caution">
    <text evidence="1">The sequence shown here is derived from an EMBL/GenBank/DDBJ whole genome shotgun (WGS) entry which is preliminary data.</text>
</comment>
<sequence>MDCFKNKAVKVEVPPSEKTVTIAPRGLGIALKVPPEALQQTGAPPTFAFTTCTPESFVYPDGYKSLSPIYYIASNKPLEEELEVLLEHNVRFIPIPAGKFNVGREHGSLITNQLGFLNAGTKATDTSKIENRYAVMFSFSNEDCSTRHAGISMSLANEVYMTNFRDSLQEEWKTSVSHRSRVPVVFEGSSACVLLPQNYEGWEITADTQHCDLNPTAPTVVNDQAIEKPDLLTLDRLGDIRIMQETAPHYRGIGTFLLKDRYGHRLQAIEMDRKTAADKIREVYVKWLEEDPYCSWATLSAPEPQHQSIDVALPPLDCYKEKRVVKVEVPPSNNTVTVAPRDLGITLKVPPKALQQTGAPPTFAFTTCTPESFVYPDGYKSLSPIYYIAFNNPLKKELEVLLEHNVNIESSEQAEEMIFCIAQPPEDGSKEVRFIPIPAGKFNVGREHGSLITNQLGFLNAGTKATDTSKIENRYAVMFSFSNEDCSTRHAGISMSLANEVYMTNFRDSLEEEWKTSVSHRSRVPVVFEGSSACVLLPQNYEGWEITADTQHCDFPKETIDYDGRDCLAKMDYPPRLTFTIKATGNAKSCTLPFKVVGLTDEIYFKLQLNPTALNNQGQFCNAINF</sequence>
<dbReference type="AlphaFoldDB" id="A0AA35VXN5"/>
<accession>A0AA35VXN5</accession>
<dbReference type="EMBL" id="CASHTH010000311">
    <property type="protein sequence ID" value="CAI7997392.1"/>
    <property type="molecule type" value="Genomic_DNA"/>
</dbReference>